<dbReference type="OrthoDB" id="6614653at2759"/>
<dbReference type="Pfam" id="PF00501">
    <property type="entry name" value="AMP-binding"/>
    <property type="match status" value="1"/>
</dbReference>
<dbReference type="PANTHER" id="PTHR43201:SF8">
    <property type="entry name" value="ACYL-COA SYNTHETASE FAMILY MEMBER 3"/>
    <property type="match status" value="1"/>
</dbReference>
<proteinExistence type="inferred from homology"/>
<organism evidence="3 4">
    <name type="scientific">Aspergillus steynii IBT 23096</name>
    <dbReference type="NCBI Taxonomy" id="1392250"/>
    <lineage>
        <taxon>Eukaryota</taxon>
        <taxon>Fungi</taxon>
        <taxon>Dikarya</taxon>
        <taxon>Ascomycota</taxon>
        <taxon>Pezizomycotina</taxon>
        <taxon>Eurotiomycetes</taxon>
        <taxon>Eurotiomycetidae</taxon>
        <taxon>Eurotiales</taxon>
        <taxon>Aspergillaceae</taxon>
        <taxon>Aspergillus</taxon>
        <taxon>Aspergillus subgen. Circumdati</taxon>
    </lineage>
</organism>
<dbReference type="PANTHER" id="PTHR43201">
    <property type="entry name" value="ACYL-COA SYNTHETASE"/>
    <property type="match status" value="1"/>
</dbReference>
<dbReference type="Gene3D" id="3.30.300.30">
    <property type="match status" value="1"/>
</dbReference>
<evidence type="ECO:0000313" key="3">
    <source>
        <dbReference type="EMBL" id="PLB48474.1"/>
    </source>
</evidence>
<dbReference type="InterPro" id="IPR045851">
    <property type="entry name" value="AMP-bd_C_sf"/>
</dbReference>
<gene>
    <name evidence="3" type="ORF">P170DRAFT_427558</name>
</gene>
<dbReference type="Gene3D" id="3.40.50.12780">
    <property type="entry name" value="N-terminal domain of ligase-like"/>
    <property type="match status" value="1"/>
</dbReference>
<dbReference type="RefSeq" id="XP_024703776.1">
    <property type="nucleotide sequence ID" value="XM_024847779.1"/>
</dbReference>
<comment type="caution">
    <text evidence="3">The sequence shown here is derived from an EMBL/GenBank/DDBJ whole genome shotgun (WGS) entry which is preliminary data.</text>
</comment>
<dbReference type="GO" id="GO:0031956">
    <property type="term" value="F:medium-chain fatty acid-CoA ligase activity"/>
    <property type="evidence" value="ECO:0007669"/>
    <property type="project" value="TreeGrafter"/>
</dbReference>
<name>A0A2I2G6G8_9EURO</name>
<evidence type="ECO:0000256" key="1">
    <source>
        <dbReference type="ARBA" id="ARBA00006432"/>
    </source>
</evidence>
<dbReference type="GO" id="GO:0006631">
    <property type="term" value="P:fatty acid metabolic process"/>
    <property type="evidence" value="ECO:0007669"/>
    <property type="project" value="TreeGrafter"/>
</dbReference>
<evidence type="ECO:0000259" key="2">
    <source>
        <dbReference type="Pfam" id="PF00501"/>
    </source>
</evidence>
<reference evidence="3 4" key="1">
    <citation type="submission" date="2016-12" db="EMBL/GenBank/DDBJ databases">
        <title>The genomes of Aspergillus section Nigri reveals drivers in fungal speciation.</title>
        <authorList>
            <consortium name="DOE Joint Genome Institute"/>
            <person name="Vesth T.C."/>
            <person name="Nybo J."/>
            <person name="Theobald S."/>
            <person name="Brandl J."/>
            <person name="Frisvad J.C."/>
            <person name="Nielsen K.F."/>
            <person name="Lyhne E.K."/>
            <person name="Kogle M.E."/>
            <person name="Kuo A."/>
            <person name="Riley R."/>
            <person name="Clum A."/>
            <person name="Nolan M."/>
            <person name="Lipzen A."/>
            <person name="Salamov A."/>
            <person name="Henrissat B."/>
            <person name="Wiebenga A."/>
            <person name="De Vries R.P."/>
            <person name="Grigoriev I.V."/>
            <person name="Mortensen U.H."/>
            <person name="Andersen M.R."/>
            <person name="Baker S.E."/>
        </authorList>
    </citation>
    <scope>NUCLEOTIDE SEQUENCE [LARGE SCALE GENOMIC DNA]</scope>
    <source>
        <strain evidence="3 4">IBT 23096</strain>
    </source>
</reference>
<evidence type="ECO:0000313" key="4">
    <source>
        <dbReference type="Proteomes" id="UP000234275"/>
    </source>
</evidence>
<dbReference type="VEuPathDB" id="FungiDB:P170DRAFT_427558"/>
<feature type="domain" description="AMP-dependent synthetase/ligase" evidence="2">
    <location>
        <begin position="72"/>
        <end position="380"/>
    </location>
</feature>
<dbReference type="Proteomes" id="UP000234275">
    <property type="component" value="Unassembled WGS sequence"/>
</dbReference>
<accession>A0A2I2G6G8</accession>
<protein>
    <submittedName>
        <fullName evidence="3">Acetyl-CoA synthetase-like protein</fullName>
    </submittedName>
</protein>
<dbReference type="EMBL" id="MSFO01000005">
    <property type="protein sequence ID" value="PLB48474.1"/>
    <property type="molecule type" value="Genomic_DNA"/>
</dbReference>
<keyword evidence="4" id="KW-1185">Reference proteome</keyword>
<dbReference type="SUPFAM" id="SSF56801">
    <property type="entry name" value="Acetyl-CoA synthetase-like"/>
    <property type="match status" value="1"/>
</dbReference>
<dbReference type="GeneID" id="36555478"/>
<dbReference type="AlphaFoldDB" id="A0A2I2G6G8"/>
<sequence>MPHATEGSFPNDDIFSRLIELAKERHGIIVDDPTIGVQATYPQLLTDVEHMRLKLVEGLGEENESVNSIISQNYRVGYVGHSSYEYAVAAFAILALGGVVVPLPLTIEEQNYGKVMEKCDLKCILAARNFEHQAATFQRCVESSPIDVLPIVFNTSQSSPVSSYGIDELLEIPSSQPGWVNWTSGSTGVPKGAIHDRRLFTNSPKQFDEATISHRPAFYIAGTWAMILSLFIGRHVSVAPMNAGPDILWERIRQGGVTTVTATVAFYDALARHFRSHLYSSPARDEYLQGARGIKSAAIGGSMPVPSLLKYWRDVLGCPLSVAWGSTETGGVITLADPETSINVERCIGKLVNPSHTMKLSEGDHGAVLLKGPSTFKGYFGNEPPYEEIVNKDGFHMTGDSAHRVGYHYVFDGRAKSDFIKAVGGPVPVVYMENAISKLPYIEEVYVLPVADKAVGSRVGVLARCSGSELTLKRLREDLVEIVPAFMLPTALRVMRAGEDIERGHSEKLARLPTVEKFFGLNSTAELWDLGF</sequence>
<dbReference type="InterPro" id="IPR042099">
    <property type="entry name" value="ANL_N_sf"/>
</dbReference>
<comment type="similarity">
    <text evidence="1">Belongs to the ATP-dependent AMP-binding enzyme family.</text>
</comment>
<dbReference type="InterPro" id="IPR000873">
    <property type="entry name" value="AMP-dep_synth/lig_dom"/>
</dbReference>
<dbReference type="STRING" id="1392250.A0A2I2G6G8"/>